<name>A0AA36ICW4_9DINO</name>
<feature type="transmembrane region" description="Helical" evidence="2">
    <location>
        <begin position="340"/>
        <end position="359"/>
    </location>
</feature>
<feature type="transmembrane region" description="Helical" evidence="2">
    <location>
        <begin position="180"/>
        <end position="198"/>
    </location>
</feature>
<accession>A0AA36ICW4</accession>
<keyword evidence="2" id="KW-0472">Membrane</keyword>
<evidence type="ECO:0000256" key="1">
    <source>
        <dbReference type="SAM" id="MobiDB-lite"/>
    </source>
</evidence>
<dbReference type="AlphaFoldDB" id="A0AA36ICW4"/>
<protein>
    <submittedName>
        <fullName evidence="3">Uncharacterized protein</fullName>
    </submittedName>
</protein>
<dbReference type="EMBL" id="CAUJNA010001057">
    <property type="protein sequence ID" value="CAJ1383884.1"/>
    <property type="molecule type" value="Genomic_DNA"/>
</dbReference>
<proteinExistence type="predicted"/>
<feature type="transmembrane region" description="Helical" evidence="2">
    <location>
        <begin position="296"/>
        <end position="320"/>
    </location>
</feature>
<keyword evidence="2" id="KW-0812">Transmembrane</keyword>
<organism evidence="3 4">
    <name type="scientific">Effrenium voratum</name>
    <dbReference type="NCBI Taxonomy" id="2562239"/>
    <lineage>
        <taxon>Eukaryota</taxon>
        <taxon>Sar</taxon>
        <taxon>Alveolata</taxon>
        <taxon>Dinophyceae</taxon>
        <taxon>Suessiales</taxon>
        <taxon>Symbiodiniaceae</taxon>
        <taxon>Effrenium</taxon>
    </lineage>
</organism>
<feature type="transmembrane region" description="Helical" evidence="2">
    <location>
        <begin position="371"/>
        <end position="391"/>
    </location>
</feature>
<evidence type="ECO:0000313" key="3">
    <source>
        <dbReference type="EMBL" id="CAJ1383884.1"/>
    </source>
</evidence>
<dbReference type="Proteomes" id="UP001178507">
    <property type="component" value="Unassembled WGS sequence"/>
</dbReference>
<feature type="transmembrane region" description="Helical" evidence="2">
    <location>
        <begin position="397"/>
        <end position="420"/>
    </location>
</feature>
<feature type="transmembrane region" description="Helical" evidence="2">
    <location>
        <begin position="255"/>
        <end position="275"/>
    </location>
</feature>
<feature type="region of interest" description="Disordered" evidence="1">
    <location>
        <begin position="51"/>
        <end position="71"/>
    </location>
</feature>
<evidence type="ECO:0000256" key="2">
    <source>
        <dbReference type="SAM" id="Phobius"/>
    </source>
</evidence>
<evidence type="ECO:0000313" key="4">
    <source>
        <dbReference type="Proteomes" id="UP001178507"/>
    </source>
</evidence>
<sequence length="502" mass="55761">MLRHGPGFTGQDEPQAPGSWVLGALLSEAAAVLTTLANVFARRAFTGSEPGGVPDWRQARGAPPGARTRRRDRAKGIIRSYRAGTWWSWCLLKWEKVSQRCWDFLEDANICKGNRAAQLDRPYEDEPDERAAPDARRRAPLQVLDVGLVEVFWKADMWWSFVFRGLGVILWWEAGCKAPVTTVAPLFLAVLLFSNMVCGPTLLREQYRSYEVQLTLVCLLMILAAAYVESQIFNGKMSIRLVNLQNIQTLGCGKIFAITFSIIGFFLAFGYYGWTVIHHQLYSRERFCSDASPFDFYSNAMLGYSSAVPVLSGLLSGATYFEGYLGLPVCNVLNSFQINLQQMVNLVAVLPLLVGSLFCSLEGARRFDCRYFVPASSTVGYLVASFMRILLVGKLNVATGSLVFCLLNHVLLVCVPFLCISRRPASIQLPHTLKEEVESEPTAGSTSTELKSHGTVDSLEMHATPLLECDDQDASTSAARTVIQSFQRIAVLKLTPPRSRRL</sequence>
<comment type="caution">
    <text evidence="3">The sequence shown here is derived from an EMBL/GenBank/DDBJ whole genome shotgun (WGS) entry which is preliminary data.</text>
</comment>
<feature type="transmembrane region" description="Helical" evidence="2">
    <location>
        <begin position="210"/>
        <end position="228"/>
    </location>
</feature>
<reference evidence="3" key="1">
    <citation type="submission" date="2023-08" db="EMBL/GenBank/DDBJ databases">
        <authorList>
            <person name="Chen Y."/>
            <person name="Shah S."/>
            <person name="Dougan E. K."/>
            <person name="Thang M."/>
            <person name="Chan C."/>
        </authorList>
    </citation>
    <scope>NUCLEOTIDE SEQUENCE</scope>
</reference>
<keyword evidence="2" id="KW-1133">Transmembrane helix</keyword>
<gene>
    <name evidence="3" type="ORF">EVOR1521_LOCUS10870</name>
</gene>
<keyword evidence="4" id="KW-1185">Reference proteome</keyword>